<accession>A0A2K1QL61</accession>
<protein>
    <submittedName>
        <fullName evidence="2">Uncharacterized protein</fullName>
    </submittedName>
</protein>
<proteinExistence type="predicted"/>
<dbReference type="Proteomes" id="UP000243797">
    <property type="component" value="Unassembled WGS sequence"/>
</dbReference>
<reference evidence="2 3" key="1">
    <citation type="submission" date="2017-06" db="EMBL/GenBank/DDBJ databases">
        <title>Draft genome sequence of a variant of Elsinoe murrayae.</title>
        <authorList>
            <person name="Cheng Q."/>
        </authorList>
    </citation>
    <scope>NUCLEOTIDE SEQUENCE [LARGE SCALE GENOMIC DNA]</scope>
    <source>
        <strain evidence="2 3">CQ-2017a</strain>
    </source>
</reference>
<organism evidence="2 3">
    <name type="scientific">Sphaceloma murrayae</name>
    <dbReference type="NCBI Taxonomy" id="2082308"/>
    <lineage>
        <taxon>Eukaryota</taxon>
        <taxon>Fungi</taxon>
        <taxon>Dikarya</taxon>
        <taxon>Ascomycota</taxon>
        <taxon>Pezizomycotina</taxon>
        <taxon>Dothideomycetes</taxon>
        <taxon>Dothideomycetidae</taxon>
        <taxon>Myriangiales</taxon>
        <taxon>Elsinoaceae</taxon>
        <taxon>Sphaceloma</taxon>
    </lineage>
</organism>
<dbReference type="EMBL" id="NKHZ01000065">
    <property type="protein sequence ID" value="PNS15898.1"/>
    <property type="molecule type" value="Genomic_DNA"/>
</dbReference>
<name>A0A2K1QL61_9PEZI</name>
<dbReference type="AlphaFoldDB" id="A0A2K1QL61"/>
<sequence length="273" mass="30532">MANVWRSVSMWRPANGIAGTPSFVCKSCRSRIVSSHVRQFHESGTRRVGKRSVETPATTEEDPITTNPFKPGLNQDESLDQPAGTGLGDGRQPDEGDPTYEAARTAKGLEWVGTKKWVEAMRDPKDKFRGWPRERPANVNRENVDTFLAKIKGDAFGGSDISFDAASKLKLAESVSKITGVRIADIRMQQMNSVGALRAALIRRQKEPRFSDVFGQKQAVELQGLPNVSIKSTRMTMLDKEKERGRWKLIKRALLVRQLPVFKKNATKAQRLL</sequence>
<comment type="caution">
    <text evidence="2">The sequence shown here is derived from an EMBL/GenBank/DDBJ whole genome shotgun (WGS) entry which is preliminary data.</text>
</comment>
<dbReference type="OrthoDB" id="6220758at2759"/>
<keyword evidence="3" id="KW-1185">Reference proteome</keyword>
<feature type="region of interest" description="Disordered" evidence="1">
    <location>
        <begin position="40"/>
        <end position="99"/>
    </location>
</feature>
<evidence type="ECO:0000313" key="2">
    <source>
        <dbReference type="EMBL" id="PNS15898.1"/>
    </source>
</evidence>
<gene>
    <name evidence="2" type="ORF">CAC42_8004</name>
</gene>
<evidence type="ECO:0000256" key="1">
    <source>
        <dbReference type="SAM" id="MobiDB-lite"/>
    </source>
</evidence>
<dbReference type="InParanoid" id="A0A2K1QL61"/>
<dbReference type="STRING" id="2082308.A0A2K1QL61"/>
<evidence type="ECO:0000313" key="3">
    <source>
        <dbReference type="Proteomes" id="UP000243797"/>
    </source>
</evidence>